<proteinExistence type="predicted"/>
<accession>A0AAJ1Q5U9</accession>
<dbReference type="InterPro" id="IPR013382">
    <property type="entry name" value="CRISPR-assoc_prot_Cse2"/>
</dbReference>
<organism evidence="1 2">
    <name type="scientific">Facklamia hominis</name>
    <dbReference type="NCBI Taxonomy" id="178214"/>
    <lineage>
        <taxon>Bacteria</taxon>
        <taxon>Bacillati</taxon>
        <taxon>Bacillota</taxon>
        <taxon>Bacilli</taxon>
        <taxon>Lactobacillales</taxon>
        <taxon>Aerococcaceae</taxon>
        <taxon>Facklamia</taxon>
    </lineage>
</organism>
<name>A0AAJ1Q5U9_9LACT</name>
<sequence>MTTQDKEVSVYQVTYKILKKIANQRETPAGKATLAKLRNSLGRSLNGTSEVWPILFENLPESYLGRKETLTAQEQAILTSLQLYAIHQQGLSADILNLEDGYYNLGKSLRLIRKEESKNALDQRFNTLITSASYEELVHHLRQLIKLLRSKAKDSGKVNYAKLSQDLYWYIRGYQENIKLNWSRDYYRTITKGEALNDEQ</sequence>
<reference evidence="1" key="1">
    <citation type="submission" date="2023-05" db="EMBL/GenBank/DDBJ databases">
        <title>Cataloging the Phylogenetic Diversity of Human Bladder Bacteria.</title>
        <authorList>
            <person name="Du J."/>
        </authorList>
    </citation>
    <scope>NUCLEOTIDE SEQUENCE</scope>
    <source>
        <strain evidence="1">UMB1231</strain>
    </source>
</reference>
<comment type="caution">
    <text evidence="1">The sequence shown here is derived from an EMBL/GenBank/DDBJ whole genome shotgun (WGS) entry which is preliminary data.</text>
</comment>
<dbReference type="AlphaFoldDB" id="A0AAJ1Q5U9"/>
<evidence type="ECO:0000313" key="1">
    <source>
        <dbReference type="EMBL" id="MDK7187063.1"/>
    </source>
</evidence>
<dbReference type="EMBL" id="JASOOE010000005">
    <property type="protein sequence ID" value="MDK7187063.1"/>
    <property type="molecule type" value="Genomic_DNA"/>
</dbReference>
<dbReference type="Pfam" id="PF09485">
    <property type="entry name" value="CRISPR_Cse2"/>
    <property type="match status" value="1"/>
</dbReference>
<dbReference type="InterPro" id="IPR038287">
    <property type="entry name" value="Cse2_sf"/>
</dbReference>
<dbReference type="Gene3D" id="1.10.520.40">
    <property type="entry name" value="CRISPR-associated protein Cse2"/>
    <property type="match status" value="1"/>
</dbReference>
<dbReference type="NCBIfam" id="TIGR02548">
    <property type="entry name" value="casB_cse2"/>
    <property type="match status" value="1"/>
</dbReference>
<dbReference type="Proteomes" id="UP001229251">
    <property type="component" value="Unassembled WGS sequence"/>
</dbReference>
<gene>
    <name evidence="1" type="primary">casB</name>
    <name evidence="1" type="ORF">QP433_03625</name>
</gene>
<dbReference type="RefSeq" id="WP_285065566.1">
    <property type="nucleotide sequence ID" value="NZ_JASOOE010000005.1"/>
</dbReference>
<evidence type="ECO:0000313" key="2">
    <source>
        <dbReference type="Proteomes" id="UP001229251"/>
    </source>
</evidence>
<dbReference type="CDD" id="cd09731">
    <property type="entry name" value="Cse2_I-E"/>
    <property type="match status" value="1"/>
</dbReference>
<protein>
    <submittedName>
        <fullName evidence="1">Type I-E CRISPR-associated protein Cse2/CasB</fullName>
    </submittedName>
</protein>